<accession>A0A8T2JG32</accession>
<name>A0A8T2JG32_9PIPI</name>
<dbReference type="GO" id="GO:0016233">
    <property type="term" value="P:telomere capping"/>
    <property type="evidence" value="ECO:0007669"/>
    <property type="project" value="InterPro"/>
</dbReference>
<proteinExistence type="predicted"/>
<feature type="non-terminal residue" evidence="1">
    <location>
        <position position="1"/>
    </location>
</feature>
<dbReference type="OrthoDB" id="9899304at2759"/>
<dbReference type="GO" id="GO:0042162">
    <property type="term" value="F:telomeric DNA binding"/>
    <property type="evidence" value="ECO:0007669"/>
    <property type="project" value="TreeGrafter"/>
</dbReference>
<protein>
    <submittedName>
        <fullName evidence="1">Uncharacterized protein</fullName>
    </submittedName>
</protein>
<dbReference type="PANTHER" id="PTHR14487:SF3">
    <property type="entry name" value="ADRENOCORTICAL DYSPLASIA PROTEIN HOMOLOG"/>
    <property type="match status" value="1"/>
</dbReference>
<dbReference type="AlphaFoldDB" id="A0A8T2JG32"/>
<dbReference type="InterPro" id="IPR028631">
    <property type="entry name" value="ACD"/>
</dbReference>
<comment type="caution">
    <text evidence="1">The sequence shown here is derived from an EMBL/GenBank/DDBJ whole genome shotgun (WGS) entry which is preliminary data.</text>
</comment>
<dbReference type="Gene3D" id="2.40.50.960">
    <property type="match status" value="1"/>
</dbReference>
<reference evidence="1" key="1">
    <citation type="thesis" date="2020" institute="ProQuest LLC" country="789 East Eisenhower Parkway, Ann Arbor, MI, USA">
        <title>Comparative Genomics and Chromosome Evolution.</title>
        <authorList>
            <person name="Mudd A.B."/>
        </authorList>
    </citation>
    <scope>NUCLEOTIDE SEQUENCE</scope>
    <source>
        <strain evidence="1">Female2</strain>
        <tissue evidence="1">Blood</tissue>
    </source>
</reference>
<organism evidence="1 2">
    <name type="scientific">Hymenochirus boettgeri</name>
    <name type="common">Congo dwarf clawed frog</name>
    <dbReference type="NCBI Taxonomy" id="247094"/>
    <lineage>
        <taxon>Eukaryota</taxon>
        <taxon>Metazoa</taxon>
        <taxon>Chordata</taxon>
        <taxon>Craniata</taxon>
        <taxon>Vertebrata</taxon>
        <taxon>Euteleostomi</taxon>
        <taxon>Amphibia</taxon>
        <taxon>Batrachia</taxon>
        <taxon>Anura</taxon>
        <taxon>Pipoidea</taxon>
        <taxon>Pipidae</taxon>
        <taxon>Pipinae</taxon>
        <taxon>Hymenochirus</taxon>
    </lineage>
</organism>
<dbReference type="Proteomes" id="UP000812440">
    <property type="component" value="Chromosome 6"/>
</dbReference>
<dbReference type="GO" id="GO:0070187">
    <property type="term" value="C:shelterin complex"/>
    <property type="evidence" value="ECO:0007669"/>
    <property type="project" value="InterPro"/>
</dbReference>
<gene>
    <name evidence="1" type="ORF">GDO86_011307</name>
</gene>
<keyword evidence="2" id="KW-1185">Reference proteome</keyword>
<evidence type="ECO:0000313" key="1">
    <source>
        <dbReference type="EMBL" id="KAG8442464.1"/>
    </source>
</evidence>
<sequence>MREHYCCIGHPWIIELLIKYTKKCVKYEAVAAQVVEFVKMPDSSSDASYCSTAAVVHISDRKCYIRGVITVEAQEILER</sequence>
<dbReference type="GO" id="GO:0032211">
    <property type="term" value="P:negative regulation of telomere maintenance via telomerase"/>
    <property type="evidence" value="ECO:0007669"/>
    <property type="project" value="TreeGrafter"/>
</dbReference>
<dbReference type="GO" id="GO:0070198">
    <property type="term" value="P:protein localization to chromosome, telomeric region"/>
    <property type="evidence" value="ECO:0007669"/>
    <property type="project" value="TreeGrafter"/>
</dbReference>
<evidence type="ECO:0000313" key="2">
    <source>
        <dbReference type="Proteomes" id="UP000812440"/>
    </source>
</evidence>
<dbReference type="EMBL" id="JAACNH010000005">
    <property type="protein sequence ID" value="KAG8442464.1"/>
    <property type="molecule type" value="Genomic_DNA"/>
</dbReference>
<dbReference type="EMBL" id="JAACNH010000005">
    <property type="protein sequence ID" value="KAG8442465.1"/>
    <property type="molecule type" value="Genomic_DNA"/>
</dbReference>
<dbReference type="PANTHER" id="PTHR14487">
    <property type="entry name" value="ADRENOCORTICAL DYSPLASIA PROTEIN ACD"/>
    <property type="match status" value="1"/>
</dbReference>